<name>A0AAW0G4S9_9APHY</name>
<evidence type="ECO:0000256" key="1">
    <source>
        <dbReference type="PROSITE-ProRule" id="PRU00502"/>
    </source>
</evidence>
<dbReference type="InterPro" id="IPR013083">
    <property type="entry name" value="Znf_RING/FYVE/PHD"/>
</dbReference>
<dbReference type="FunFam" id="3.30.40.10:FF:000396">
    <property type="entry name" value="Ubiquitin carboxyl-terminal hydrolase"/>
    <property type="match status" value="1"/>
</dbReference>
<dbReference type="Gene3D" id="3.30.40.10">
    <property type="entry name" value="Zinc/RING finger domain, C3HC4 (zinc finger)"/>
    <property type="match status" value="2"/>
</dbReference>
<dbReference type="GO" id="GO:0008270">
    <property type="term" value="F:zinc ion binding"/>
    <property type="evidence" value="ECO:0007669"/>
    <property type="project" value="UniProtKB-KW"/>
</dbReference>
<keyword evidence="1" id="KW-0479">Metal-binding</keyword>
<dbReference type="GO" id="GO:0061630">
    <property type="term" value="F:ubiquitin protein ligase activity"/>
    <property type="evidence" value="ECO:0007669"/>
    <property type="project" value="TreeGrafter"/>
</dbReference>
<dbReference type="Pfam" id="PF17807">
    <property type="entry name" value="zf-UBP_var"/>
    <property type="match status" value="1"/>
</dbReference>
<dbReference type="Pfam" id="PF02148">
    <property type="entry name" value="zf-UBP"/>
    <property type="match status" value="1"/>
</dbReference>
<comment type="caution">
    <text evidence="3">The sequence shown here is derived from an EMBL/GenBank/DDBJ whole genome shotgun (WGS) entry which is preliminary data.</text>
</comment>
<reference evidence="3 4" key="1">
    <citation type="submission" date="2022-09" db="EMBL/GenBank/DDBJ databases">
        <authorList>
            <person name="Palmer J.M."/>
        </authorList>
    </citation>
    <scope>NUCLEOTIDE SEQUENCE [LARGE SCALE GENOMIC DNA]</scope>
    <source>
        <strain evidence="3 4">DSM 7382</strain>
    </source>
</reference>
<keyword evidence="1" id="KW-0862">Zinc</keyword>
<dbReference type="SMART" id="SM00290">
    <property type="entry name" value="ZnF_UBP"/>
    <property type="match status" value="2"/>
</dbReference>
<dbReference type="InterPro" id="IPR041432">
    <property type="entry name" value="UBP13_Znf-UBP_var"/>
</dbReference>
<dbReference type="AlphaFoldDB" id="A0AAW0G4S9"/>
<dbReference type="GO" id="GO:0005737">
    <property type="term" value="C:cytoplasm"/>
    <property type="evidence" value="ECO:0007669"/>
    <property type="project" value="TreeGrafter"/>
</dbReference>
<evidence type="ECO:0000313" key="3">
    <source>
        <dbReference type="EMBL" id="KAK7688341.1"/>
    </source>
</evidence>
<sequence>MSCPHLGELKSFQPPRLSQSVHREECTQCFDNQDQPLGIDVCLKCFTGGCLDRDRHHIRTHVSKTGHTFTLNVKRKPKPSANRKMRNLQRKMTKLAIVEDREEDKYEHKTVVKCWKCNPETGLELPEATADAQTKTLVDGVMQSLSSARQSEVKAWEEEIAACEHTLMLEQFATGHIQPSGLAHCGKCDLKENLWLCLTCGSLGCGRQQFGGIGGNGHGLQHFEETRHPVSVKLGTITPEGNADIYCYICNDTKLDPELSTHLATFGINVQTQTKTEKSMTELVSRLFTR</sequence>
<proteinExistence type="predicted"/>
<dbReference type="SUPFAM" id="SSF57850">
    <property type="entry name" value="RING/U-box"/>
    <property type="match status" value="2"/>
</dbReference>
<evidence type="ECO:0000313" key="4">
    <source>
        <dbReference type="Proteomes" id="UP001385951"/>
    </source>
</evidence>
<dbReference type="FunFam" id="3.30.40.10:FF:000587">
    <property type="entry name" value="Ubiquitin carboxyl-terminal hydrolase"/>
    <property type="match status" value="1"/>
</dbReference>
<organism evidence="3 4">
    <name type="scientific">Cerrena zonata</name>
    <dbReference type="NCBI Taxonomy" id="2478898"/>
    <lineage>
        <taxon>Eukaryota</taxon>
        <taxon>Fungi</taxon>
        <taxon>Dikarya</taxon>
        <taxon>Basidiomycota</taxon>
        <taxon>Agaricomycotina</taxon>
        <taxon>Agaricomycetes</taxon>
        <taxon>Polyporales</taxon>
        <taxon>Cerrenaceae</taxon>
        <taxon>Cerrena</taxon>
    </lineage>
</organism>
<dbReference type="GO" id="GO:0016567">
    <property type="term" value="P:protein ubiquitination"/>
    <property type="evidence" value="ECO:0007669"/>
    <property type="project" value="TreeGrafter"/>
</dbReference>
<keyword evidence="1" id="KW-0863">Zinc-finger</keyword>
<dbReference type="PANTHER" id="PTHR24007">
    <property type="entry name" value="BRCA1-ASSOCIATED PROTEIN"/>
    <property type="match status" value="1"/>
</dbReference>
<protein>
    <recommendedName>
        <fullName evidence="2">UBP-type domain-containing protein</fullName>
    </recommendedName>
</protein>
<dbReference type="GO" id="GO:0007265">
    <property type="term" value="P:Ras protein signal transduction"/>
    <property type="evidence" value="ECO:0007669"/>
    <property type="project" value="TreeGrafter"/>
</dbReference>
<gene>
    <name evidence="3" type="ORF">QCA50_008713</name>
</gene>
<accession>A0AAW0G4S9</accession>
<dbReference type="EMBL" id="JASBNA010000011">
    <property type="protein sequence ID" value="KAK7688341.1"/>
    <property type="molecule type" value="Genomic_DNA"/>
</dbReference>
<dbReference type="InterPro" id="IPR001607">
    <property type="entry name" value="Znf_UBP"/>
</dbReference>
<dbReference type="PROSITE" id="PS50271">
    <property type="entry name" value="ZF_UBP"/>
    <property type="match status" value="1"/>
</dbReference>
<dbReference type="Proteomes" id="UP001385951">
    <property type="component" value="Unassembled WGS sequence"/>
</dbReference>
<dbReference type="PANTHER" id="PTHR24007:SF7">
    <property type="entry name" value="BRCA1-ASSOCIATED PROTEIN"/>
    <property type="match status" value="1"/>
</dbReference>
<feature type="domain" description="UBP-type" evidence="2">
    <location>
        <begin position="161"/>
        <end position="276"/>
    </location>
</feature>
<keyword evidence="4" id="KW-1185">Reference proteome</keyword>
<evidence type="ECO:0000259" key="2">
    <source>
        <dbReference type="PROSITE" id="PS50271"/>
    </source>
</evidence>